<dbReference type="EMBL" id="FOYM01000025">
    <property type="protein sequence ID" value="SFR12444.1"/>
    <property type="molecule type" value="Genomic_DNA"/>
</dbReference>
<feature type="coiled-coil region" evidence="1">
    <location>
        <begin position="5"/>
        <end position="39"/>
    </location>
</feature>
<evidence type="ECO:0000313" key="3">
    <source>
        <dbReference type="EMBL" id="SFR12444.1"/>
    </source>
</evidence>
<dbReference type="InterPro" id="IPR021496">
    <property type="entry name" value="DUF3150"/>
</dbReference>
<reference evidence="4" key="1">
    <citation type="submission" date="2016-10" db="EMBL/GenBank/DDBJ databases">
        <authorList>
            <person name="Varghese N."/>
            <person name="Submissions S."/>
        </authorList>
    </citation>
    <scope>NUCLEOTIDE SEQUENCE [LARGE SCALE GENOMIC DNA]</scope>
    <source>
        <strain evidence="4">DSM 3669</strain>
    </source>
</reference>
<evidence type="ECO:0000256" key="1">
    <source>
        <dbReference type="SAM" id="Coils"/>
    </source>
</evidence>
<keyword evidence="4" id="KW-1185">Reference proteome</keyword>
<gene>
    <name evidence="3" type="ORF">SAMN05660706_12529</name>
</gene>
<dbReference type="STRING" id="39060.SAMN05660706_12529"/>
<evidence type="ECO:0000256" key="2">
    <source>
        <dbReference type="SAM" id="MobiDB-lite"/>
    </source>
</evidence>
<dbReference type="RefSeq" id="WP_092485598.1">
    <property type="nucleotide sequence ID" value="NZ_FOYM01000025.1"/>
</dbReference>
<feature type="region of interest" description="Disordered" evidence="2">
    <location>
        <begin position="403"/>
        <end position="427"/>
    </location>
</feature>
<proteinExistence type="predicted"/>
<accession>A0A1I6E3U2</accession>
<sequence>MPGQNNDSQKKKAQAKEAINELLENIKLTECEEEDIEKQRAEVASRLGVHSDDVEMRIDVTATKLAREGVLMELHIARERFEKQLSAEDLGLDADSAEYKDFLTQYINLGRKRLIPASYLRKLSALEIRARRLLRGHSFQTAWGHFVPYKVYDEVKKGLTEIEREYRKVYDEILDRYDSIRFSTYVEYRKAAVEVYRTLKKDPDCPVPEDFIDTFASRIMNHFPRKEEIADSYRFKVNLSFIPVTSTMLEMDAHMAMTRVKLETQQEIVYQVKQTYQRQVKGFISDLAVHLRTMIFEAVSAAQENLEKHGNLPGPSVRSLRLIVEKVKELNFMNDRQVLQHVEQLNEMLESSASDRETGDIAGLLQKIAEDNRRVILALGHEPRLSRNKGEIVNDLKEIKQSSVNRRARRGSYNEQSEEPGKPVNRRQRGVIEKTVSII</sequence>
<dbReference type="Pfam" id="PF11348">
    <property type="entry name" value="DUF3150"/>
    <property type="match status" value="1"/>
</dbReference>
<dbReference type="AlphaFoldDB" id="A0A1I6E3U2"/>
<name>A0A1I6E3U2_9FIRM</name>
<evidence type="ECO:0000313" key="4">
    <source>
        <dbReference type="Proteomes" id="UP000199584"/>
    </source>
</evidence>
<keyword evidence="1" id="KW-0175">Coiled coil</keyword>
<organism evidence="3 4">
    <name type="scientific">Desulfoscipio geothermicus DSM 3669</name>
    <dbReference type="NCBI Taxonomy" id="1121426"/>
    <lineage>
        <taxon>Bacteria</taxon>
        <taxon>Bacillati</taxon>
        <taxon>Bacillota</taxon>
        <taxon>Clostridia</taxon>
        <taxon>Eubacteriales</taxon>
        <taxon>Desulfallaceae</taxon>
        <taxon>Desulfoscipio</taxon>
    </lineage>
</organism>
<dbReference type="Proteomes" id="UP000199584">
    <property type="component" value="Unassembled WGS sequence"/>
</dbReference>
<protein>
    <submittedName>
        <fullName evidence="3">Uncharacterized protein</fullName>
    </submittedName>
</protein>